<keyword evidence="2" id="KW-1185">Reference proteome</keyword>
<dbReference type="Gene3D" id="3.30.470.10">
    <property type="match status" value="1"/>
</dbReference>
<sequence>MASPEFQLFSSLRYDPLLTSLPINTESWDGETNPGSPFYMLLYHRDRMLQAAEHFGWTKAADTIRGPEGFAHLLSKLTEAFDTNSPTPLRIKTLLNYEGVITFESNPTPAASEWNLFPKRIPPPKGEGEKKMEVSPLTGGVLSVGEGDSVYGDPPRTEAWDVLPDTILTPPSPYTSFKTTSRDMYNGARERVGIKEMTDKKEVLIVSERDGEIMEGSFTTVFFWREGRWVTPGVECGGQIGTTRRWALEKGLCVEGVVRKGELVDGEECWFSNGVRGFQWGRVKLG</sequence>
<evidence type="ECO:0000313" key="1">
    <source>
        <dbReference type="EMBL" id="CZR59869.1"/>
    </source>
</evidence>
<dbReference type="EMBL" id="FJOG01000014">
    <property type="protein sequence ID" value="CZR59869.1"/>
    <property type="molecule type" value="Genomic_DNA"/>
</dbReference>
<name>A0A1L7X4B7_9HELO</name>
<dbReference type="GO" id="GO:0003824">
    <property type="term" value="F:catalytic activity"/>
    <property type="evidence" value="ECO:0007669"/>
    <property type="project" value="InterPro"/>
</dbReference>
<reference evidence="1 2" key="1">
    <citation type="submission" date="2016-03" db="EMBL/GenBank/DDBJ databases">
        <authorList>
            <person name="Ploux O."/>
        </authorList>
    </citation>
    <scope>NUCLEOTIDE SEQUENCE [LARGE SCALE GENOMIC DNA]</scope>
    <source>
        <strain evidence="1 2">UAMH 11012</strain>
    </source>
</reference>
<gene>
    <name evidence="1" type="ORF">PAC_09763</name>
</gene>
<dbReference type="Pfam" id="PF01063">
    <property type="entry name" value="Aminotran_4"/>
    <property type="match status" value="1"/>
</dbReference>
<dbReference type="STRING" id="576137.A0A1L7X4B7"/>
<dbReference type="AlphaFoldDB" id="A0A1L7X4B7"/>
<dbReference type="Proteomes" id="UP000184330">
    <property type="component" value="Unassembled WGS sequence"/>
</dbReference>
<dbReference type="InterPro" id="IPR043132">
    <property type="entry name" value="BCAT-like_C"/>
</dbReference>
<dbReference type="InterPro" id="IPR036038">
    <property type="entry name" value="Aminotransferase-like"/>
</dbReference>
<proteinExistence type="predicted"/>
<protein>
    <recommendedName>
        <fullName evidence="3">Aminodeoxychorismate lyase</fullName>
    </recommendedName>
</protein>
<dbReference type="OrthoDB" id="5288718at2759"/>
<dbReference type="SUPFAM" id="SSF56752">
    <property type="entry name" value="D-aminoacid aminotransferase-like PLP-dependent enzymes"/>
    <property type="match status" value="1"/>
</dbReference>
<organism evidence="1 2">
    <name type="scientific">Phialocephala subalpina</name>
    <dbReference type="NCBI Taxonomy" id="576137"/>
    <lineage>
        <taxon>Eukaryota</taxon>
        <taxon>Fungi</taxon>
        <taxon>Dikarya</taxon>
        <taxon>Ascomycota</taxon>
        <taxon>Pezizomycotina</taxon>
        <taxon>Leotiomycetes</taxon>
        <taxon>Helotiales</taxon>
        <taxon>Mollisiaceae</taxon>
        <taxon>Phialocephala</taxon>
        <taxon>Phialocephala fortinii species complex</taxon>
    </lineage>
</organism>
<evidence type="ECO:0008006" key="3">
    <source>
        <dbReference type="Google" id="ProtNLM"/>
    </source>
</evidence>
<evidence type="ECO:0000313" key="2">
    <source>
        <dbReference type="Proteomes" id="UP000184330"/>
    </source>
</evidence>
<accession>A0A1L7X4B7</accession>
<dbReference type="InterPro" id="IPR001544">
    <property type="entry name" value="Aminotrans_IV"/>
</dbReference>
<dbReference type="InterPro" id="IPR043131">
    <property type="entry name" value="BCAT-like_N"/>
</dbReference>
<dbReference type="Gene3D" id="3.20.10.10">
    <property type="entry name" value="D-amino Acid Aminotransferase, subunit A, domain 2"/>
    <property type="match status" value="1"/>
</dbReference>